<dbReference type="RefSeq" id="WP_217792009.1">
    <property type="nucleotide sequence ID" value="NZ_JAHSPG010000011.1"/>
</dbReference>
<organism evidence="1 2">
    <name type="scientific">Pinibacter aurantiacus</name>
    <dbReference type="NCBI Taxonomy" id="2851599"/>
    <lineage>
        <taxon>Bacteria</taxon>
        <taxon>Pseudomonadati</taxon>
        <taxon>Bacteroidota</taxon>
        <taxon>Chitinophagia</taxon>
        <taxon>Chitinophagales</taxon>
        <taxon>Chitinophagaceae</taxon>
        <taxon>Pinibacter</taxon>
    </lineage>
</organism>
<proteinExistence type="predicted"/>
<accession>A0A9E2SD66</accession>
<reference evidence="1" key="1">
    <citation type="submission" date="2021-06" db="EMBL/GenBank/DDBJ databases">
        <authorList>
            <person name="Huq M.A."/>
        </authorList>
    </citation>
    <scope>NUCLEOTIDE SEQUENCE</scope>
    <source>
        <strain evidence="1">MAH-26</strain>
    </source>
</reference>
<sequence length="67" mass="7846">MRNTTKLKQVLLKYDIDLSMDDDELMRMTLVDKTTGALKTFENSSYSFLINKAYSFFKKELKGQINN</sequence>
<comment type="caution">
    <text evidence="1">The sequence shown here is derived from an EMBL/GenBank/DDBJ whole genome shotgun (WGS) entry which is preliminary data.</text>
</comment>
<keyword evidence="2" id="KW-1185">Reference proteome</keyword>
<evidence type="ECO:0000313" key="1">
    <source>
        <dbReference type="EMBL" id="MBV4358340.1"/>
    </source>
</evidence>
<protein>
    <submittedName>
        <fullName evidence="1">Uncharacterized protein</fullName>
    </submittedName>
</protein>
<gene>
    <name evidence="1" type="ORF">KTO63_14340</name>
</gene>
<name>A0A9E2SD66_9BACT</name>
<dbReference type="EMBL" id="JAHSPG010000011">
    <property type="protein sequence ID" value="MBV4358340.1"/>
    <property type="molecule type" value="Genomic_DNA"/>
</dbReference>
<dbReference type="Proteomes" id="UP000812270">
    <property type="component" value="Unassembled WGS sequence"/>
</dbReference>
<evidence type="ECO:0000313" key="2">
    <source>
        <dbReference type="Proteomes" id="UP000812270"/>
    </source>
</evidence>
<dbReference type="AlphaFoldDB" id="A0A9E2SD66"/>